<keyword evidence="1" id="KW-0808">Transferase</keyword>
<dbReference type="AlphaFoldDB" id="A0AAU8EW80"/>
<dbReference type="InterPro" id="IPR001451">
    <property type="entry name" value="Hexapep"/>
</dbReference>
<reference evidence="1" key="1">
    <citation type="submission" date="2024-06" db="EMBL/GenBank/DDBJ databases">
        <title>Biodegradation of dimethachlon by Arthrobacter sp. K5: mechanistic insights and ecological implications.</title>
        <authorList>
            <person name="Hu S."/>
            <person name="Lu P."/>
        </authorList>
    </citation>
    <scope>NUCLEOTIDE SEQUENCE</scope>
    <source>
        <strain evidence="1">K5</strain>
    </source>
</reference>
<name>A0AAU8EW80_9MICC</name>
<dbReference type="SUPFAM" id="SSF51161">
    <property type="entry name" value="Trimeric LpxA-like enzymes"/>
    <property type="match status" value="1"/>
</dbReference>
<organism evidence="1">
    <name type="scientific">Arthrobacter sp. K5</name>
    <dbReference type="NCBI Taxonomy" id="2839623"/>
    <lineage>
        <taxon>Bacteria</taxon>
        <taxon>Bacillati</taxon>
        <taxon>Actinomycetota</taxon>
        <taxon>Actinomycetes</taxon>
        <taxon>Micrococcales</taxon>
        <taxon>Micrococcaceae</taxon>
        <taxon>Arthrobacter</taxon>
    </lineage>
</organism>
<accession>A0AAU8EW80</accession>
<protein>
    <submittedName>
        <fullName evidence="1">Acyltransferase</fullName>
        <ecNumber evidence="1">2.3.1.-</ecNumber>
    </submittedName>
</protein>
<dbReference type="PANTHER" id="PTHR23416">
    <property type="entry name" value="SIALIC ACID SYNTHASE-RELATED"/>
    <property type="match status" value="1"/>
</dbReference>
<dbReference type="Pfam" id="PF00132">
    <property type="entry name" value="Hexapep"/>
    <property type="match status" value="1"/>
</dbReference>
<dbReference type="CDD" id="cd04647">
    <property type="entry name" value="LbH_MAT_like"/>
    <property type="match status" value="1"/>
</dbReference>
<dbReference type="InterPro" id="IPR011004">
    <property type="entry name" value="Trimer_LpxA-like_sf"/>
</dbReference>
<gene>
    <name evidence="1" type="ORF">ABRP34_08870</name>
</gene>
<sequence length="230" mass="24433">MNAIQRLVTEQRARVRDAGREREWTRVSAALSMKVGRMALRGLVLRPQLKSCAGIPLIGRRTVIRNPSFIQLGSQNVVEDGAEIQGLSRDGIRFGNMVSIGGHTMIRPSSYYSRDLGVGLLVGDNSSIGPQGYIGCSGGVTIGNNVMLGPGVRMFSENHNFEGPGDIKSQGVAWAPITIEDDCWIASGVTITAGVTIRRGSVVAAGAVVTKSTDEQSIMAGIPAKKIGNR</sequence>
<dbReference type="Gene3D" id="2.160.10.10">
    <property type="entry name" value="Hexapeptide repeat proteins"/>
    <property type="match status" value="1"/>
</dbReference>
<dbReference type="RefSeq" id="WP_353712938.1">
    <property type="nucleotide sequence ID" value="NZ_CP159279.1"/>
</dbReference>
<dbReference type="GO" id="GO:0016746">
    <property type="term" value="F:acyltransferase activity"/>
    <property type="evidence" value="ECO:0007669"/>
    <property type="project" value="UniProtKB-KW"/>
</dbReference>
<proteinExistence type="predicted"/>
<dbReference type="EC" id="2.3.1.-" evidence="1"/>
<evidence type="ECO:0000313" key="1">
    <source>
        <dbReference type="EMBL" id="XCH13071.1"/>
    </source>
</evidence>
<keyword evidence="1" id="KW-0012">Acyltransferase</keyword>
<dbReference type="InterPro" id="IPR051159">
    <property type="entry name" value="Hexapeptide_acetyltransf"/>
</dbReference>
<dbReference type="EMBL" id="CP159279">
    <property type="protein sequence ID" value="XCH13071.1"/>
    <property type="molecule type" value="Genomic_DNA"/>
</dbReference>